<evidence type="ECO:0000313" key="2">
    <source>
        <dbReference type="EMBL" id="PKI65347.1"/>
    </source>
</evidence>
<feature type="compositionally biased region" description="Pro residues" evidence="1">
    <location>
        <begin position="82"/>
        <end position="94"/>
    </location>
</feature>
<organism evidence="2 3">
    <name type="scientific">Punica granatum</name>
    <name type="common">Pomegranate</name>
    <dbReference type="NCBI Taxonomy" id="22663"/>
    <lineage>
        <taxon>Eukaryota</taxon>
        <taxon>Viridiplantae</taxon>
        <taxon>Streptophyta</taxon>
        <taxon>Embryophyta</taxon>
        <taxon>Tracheophyta</taxon>
        <taxon>Spermatophyta</taxon>
        <taxon>Magnoliopsida</taxon>
        <taxon>eudicotyledons</taxon>
        <taxon>Gunneridae</taxon>
        <taxon>Pentapetalae</taxon>
        <taxon>rosids</taxon>
        <taxon>malvids</taxon>
        <taxon>Myrtales</taxon>
        <taxon>Lythraceae</taxon>
        <taxon>Punica</taxon>
    </lineage>
</organism>
<proteinExistence type="predicted"/>
<dbReference type="EMBL" id="PGOL01000758">
    <property type="protein sequence ID" value="PKI65347.1"/>
    <property type="molecule type" value="Genomic_DNA"/>
</dbReference>
<evidence type="ECO:0000313" key="3">
    <source>
        <dbReference type="Proteomes" id="UP000233551"/>
    </source>
</evidence>
<feature type="compositionally biased region" description="Polar residues" evidence="1">
    <location>
        <begin position="67"/>
        <end position="79"/>
    </location>
</feature>
<dbReference type="AlphaFoldDB" id="A0A2I0K9Y8"/>
<feature type="region of interest" description="Disordered" evidence="1">
    <location>
        <begin position="64"/>
        <end position="113"/>
    </location>
</feature>
<keyword evidence="3" id="KW-1185">Reference proteome</keyword>
<evidence type="ECO:0000256" key="1">
    <source>
        <dbReference type="SAM" id="MobiDB-lite"/>
    </source>
</evidence>
<dbReference type="Proteomes" id="UP000233551">
    <property type="component" value="Unassembled WGS sequence"/>
</dbReference>
<sequence length="244" mass="27585">MATNMTELMAMLRDQNRASSSFTPPPEHRPIVDPNLIVPLTFVSEVEDASFSAMAYAPTAPVPTADQFPSQAPQPQISISYPAPPPLNIPPTKPGTPTQATPPTLPKNIPPEAENEQERRIRRMEETIRALQVGNPRFDFGDNFPRHSYGIGARLVYDPESRRRPYMDRSISEVPRSVSILCEDTPYASRSQHDRDERGLSFRSIRNGVEKKSHNLRNDMLLLKLNRVDPRLRDLLSRLNVLQP</sequence>
<reference evidence="2 3" key="1">
    <citation type="submission" date="2017-11" db="EMBL/GenBank/DDBJ databases">
        <title>De-novo sequencing of pomegranate (Punica granatum L.) genome.</title>
        <authorList>
            <person name="Akparov Z."/>
            <person name="Amiraslanov A."/>
            <person name="Hajiyeva S."/>
            <person name="Abbasov M."/>
            <person name="Kaur K."/>
            <person name="Hamwieh A."/>
            <person name="Solovyev V."/>
            <person name="Salamov A."/>
            <person name="Braich B."/>
            <person name="Kosarev P."/>
            <person name="Mahmoud A."/>
            <person name="Hajiyev E."/>
            <person name="Babayeva S."/>
            <person name="Izzatullayeva V."/>
            <person name="Mammadov A."/>
            <person name="Mammadov A."/>
            <person name="Sharifova S."/>
            <person name="Ojaghi J."/>
            <person name="Eynullazada K."/>
            <person name="Bayramov B."/>
            <person name="Abdulazimova A."/>
            <person name="Shahmuradov I."/>
        </authorList>
    </citation>
    <scope>NUCLEOTIDE SEQUENCE [LARGE SCALE GENOMIC DNA]</scope>
    <source>
        <strain evidence="3">cv. AG2017</strain>
        <tissue evidence="2">Leaf</tissue>
    </source>
</reference>
<accession>A0A2I0K9Y8</accession>
<protein>
    <submittedName>
        <fullName evidence="2">Uncharacterized protein</fullName>
    </submittedName>
</protein>
<gene>
    <name evidence="2" type="ORF">CRG98_014262</name>
</gene>
<comment type="caution">
    <text evidence="2">The sequence shown here is derived from an EMBL/GenBank/DDBJ whole genome shotgun (WGS) entry which is preliminary data.</text>
</comment>
<name>A0A2I0K9Y8_PUNGR</name>